<dbReference type="OrthoDB" id="2454250at2"/>
<organism evidence="3 4">
    <name type="scientific">Bacillus amyloliquefaciens</name>
    <name type="common">Bacillus velezensis</name>
    <dbReference type="NCBI Taxonomy" id="1390"/>
    <lineage>
        <taxon>Bacteria</taxon>
        <taxon>Bacillati</taxon>
        <taxon>Bacillota</taxon>
        <taxon>Bacilli</taxon>
        <taxon>Bacillales</taxon>
        <taxon>Bacillaceae</taxon>
        <taxon>Bacillus</taxon>
        <taxon>Bacillus amyloliquefaciens group</taxon>
    </lineage>
</organism>
<reference evidence="3 4" key="1">
    <citation type="submission" date="2016-10" db="EMBL/GenBank/DDBJ databases">
        <authorList>
            <person name="Marach S."/>
            <person name="Prathuangwong S."/>
            <person name="Takikawa Y."/>
            <person name="Dohra H."/>
        </authorList>
    </citation>
    <scope>NUCLEOTIDE SEQUENCE [LARGE SCALE GENOMIC DNA]</scope>
    <source>
        <strain evidence="3 4">K2</strain>
    </source>
</reference>
<reference evidence="2" key="2">
    <citation type="submission" date="2023-02" db="EMBL/GenBank/DDBJ databases">
        <title>Draft Whole-Genome Sequences of Bacillus Strains of Potential Probiotic for Poultry.</title>
        <authorList>
            <person name="Ma L.M."/>
            <person name="Lopez-Guerra N."/>
            <person name="Zhang G."/>
        </authorList>
    </citation>
    <scope>NUCLEOTIDE SEQUENCE</scope>
    <source>
        <strain evidence="2">OSU1013-24</strain>
    </source>
</reference>
<dbReference type="eggNOG" id="COG4897">
    <property type="taxonomic scope" value="Bacteria"/>
</dbReference>
<dbReference type="EMBL" id="JARKHX010000002">
    <property type="protein sequence ID" value="MDF4193248.1"/>
    <property type="molecule type" value="Genomic_DNA"/>
</dbReference>
<keyword evidence="1" id="KW-0472">Membrane</keyword>
<evidence type="ECO:0000313" key="2">
    <source>
        <dbReference type="EMBL" id="MDF4193248.1"/>
    </source>
</evidence>
<dbReference type="RefSeq" id="WP_003151438.1">
    <property type="nucleotide sequence ID" value="NZ_BSRV01000002.1"/>
</dbReference>
<dbReference type="GeneID" id="93082377"/>
<dbReference type="Proteomes" id="UP001222377">
    <property type="component" value="Unassembled WGS sequence"/>
</dbReference>
<dbReference type="InterPro" id="IPR019242">
    <property type="entry name" value="DUF2198"/>
</dbReference>
<gene>
    <name evidence="3" type="ORF">BKP66_08260</name>
    <name evidence="2" type="ORF">PV946_05630</name>
</gene>
<sequence>MITKAVFALCFPFMLVVLFTRVTFNHYVAIALTAALLFASYLKGYTETYFIVGLDVVSLVAGGLYMAKKEADKKKDNA</sequence>
<dbReference type="AlphaFoldDB" id="A0A0D7XU93"/>
<keyword evidence="1" id="KW-1133">Transmembrane helix</keyword>
<accession>A0A0D7XU93</accession>
<feature type="transmembrane region" description="Helical" evidence="1">
    <location>
        <begin position="49"/>
        <end position="67"/>
    </location>
</feature>
<keyword evidence="1" id="KW-0812">Transmembrane</keyword>
<dbReference type="OMA" id="RVTYNRY"/>
<dbReference type="Pfam" id="PF09964">
    <property type="entry name" value="DUF2198"/>
    <property type="match status" value="1"/>
</dbReference>
<comment type="caution">
    <text evidence="3">The sequence shown here is derived from an EMBL/GenBank/DDBJ whole genome shotgun (WGS) entry which is preliminary data.</text>
</comment>
<evidence type="ECO:0000313" key="4">
    <source>
        <dbReference type="Proteomes" id="UP000180036"/>
    </source>
</evidence>
<dbReference type="Proteomes" id="UP000180036">
    <property type="component" value="Unassembled WGS sequence"/>
</dbReference>
<evidence type="ECO:0000313" key="3">
    <source>
        <dbReference type="EMBL" id="OIK21547.1"/>
    </source>
</evidence>
<dbReference type="EMBL" id="MOEA01000002">
    <property type="protein sequence ID" value="OIK21547.1"/>
    <property type="molecule type" value="Genomic_DNA"/>
</dbReference>
<protein>
    <submittedName>
        <fullName evidence="2 3">CsbA</fullName>
    </submittedName>
</protein>
<evidence type="ECO:0000256" key="1">
    <source>
        <dbReference type="SAM" id="Phobius"/>
    </source>
</evidence>
<proteinExistence type="predicted"/>
<name>A0A0D7XU93_BACAM</name>